<name>A0A1W1YHS6_9FIRM</name>
<feature type="coiled-coil region" evidence="4">
    <location>
        <begin position="118"/>
        <end position="145"/>
    </location>
</feature>
<dbReference type="GO" id="GO:0015948">
    <property type="term" value="P:methanogenesis"/>
    <property type="evidence" value="ECO:0007669"/>
    <property type="project" value="InterPro"/>
</dbReference>
<dbReference type="InterPro" id="IPR010426">
    <property type="entry name" value="MTTB_MeTrfase"/>
</dbReference>
<evidence type="ECO:0000256" key="1">
    <source>
        <dbReference type="ARBA" id="ARBA00007137"/>
    </source>
</evidence>
<dbReference type="InterPro" id="IPR038601">
    <property type="entry name" value="MttB-like_sf"/>
</dbReference>
<accession>A0A1W1YHS6</accession>
<dbReference type="Proteomes" id="UP000192738">
    <property type="component" value="Unassembled WGS sequence"/>
</dbReference>
<sequence>MIYGLGMLEGGLTWDYAQLVMQNEMARMILHTVKGIPVTDEKMAVEVVRSVGPGGEFISHDHTFKNFKELSRSQLLDRRNREAWLADGGKDIVETSYAKAQDILENFKNPSPLPETMQQQLQEIVKEAEAETTEIKAKEKEASRKKPKF</sequence>
<keyword evidence="6" id="KW-1185">Reference proteome</keyword>
<dbReference type="Pfam" id="PF06253">
    <property type="entry name" value="MTTB"/>
    <property type="match status" value="1"/>
</dbReference>
<keyword evidence="2 5" id="KW-0489">Methyltransferase</keyword>
<dbReference type="GO" id="GO:0008168">
    <property type="term" value="F:methyltransferase activity"/>
    <property type="evidence" value="ECO:0007669"/>
    <property type="project" value="UniProtKB-KW"/>
</dbReference>
<reference evidence="5 6" key="1">
    <citation type="submission" date="2017-04" db="EMBL/GenBank/DDBJ databases">
        <authorList>
            <person name="Afonso C.L."/>
            <person name="Miller P.J."/>
            <person name="Scott M.A."/>
            <person name="Spackman E."/>
            <person name="Goraichik I."/>
            <person name="Dimitrov K.M."/>
            <person name="Suarez D.L."/>
            <person name="Swayne D.E."/>
        </authorList>
    </citation>
    <scope>NUCLEOTIDE SEQUENCE [LARGE SCALE GENOMIC DNA]</scope>
    <source>
        <strain evidence="5 6">DSM 5090</strain>
    </source>
</reference>
<keyword evidence="3 5" id="KW-0808">Transferase</keyword>
<keyword evidence="4" id="KW-0175">Coiled coil</keyword>
<evidence type="ECO:0000313" key="5">
    <source>
        <dbReference type="EMBL" id="SMC35780.1"/>
    </source>
</evidence>
<proteinExistence type="inferred from homology"/>
<dbReference type="STRING" id="112901.SAMN04488500_101390"/>
<evidence type="ECO:0000313" key="6">
    <source>
        <dbReference type="Proteomes" id="UP000192738"/>
    </source>
</evidence>
<gene>
    <name evidence="5" type="ORF">SAMN04488500_101390</name>
</gene>
<evidence type="ECO:0000256" key="4">
    <source>
        <dbReference type="SAM" id="Coils"/>
    </source>
</evidence>
<dbReference type="AlphaFoldDB" id="A0A1W1YHS6"/>
<protein>
    <submittedName>
        <fullName evidence="5">Trimethylamine---corrinoid protein Co-methyltransferase</fullName>
    </submittedName>
</protein>
<dbReference type="EMBL" id="FWXI01000001">
    <property type="protein sequence ID" value="SMC35780.1"/>
    <property type="molecule type" value="Genomic_DNA"/>
</dbReference>
<comment type="similarity">
    <text evidence="1">Belongs to the trimethylamine methyltransferase family.</text>
</comment>
<organism evidence="5 6">
    <name type="scientific">Sporomusa malonica</name>
    <dbReference type="NCBI Taxonomy" id="112901"/>
    <lineage>
        <taxon>Bacteria</taxon>
        <taxon>Bacillati</taxon>
        <taxon>Bacillota</taxon>
        <taxon>Negativicutes</taxon>
        <taxon>Selenomonadales</taxon>
        <taxon>Sporomusaceae</taxon>
        <taxon>Sporomusa</taxon>
    </lineage>
</organism>
<evidence type="ECO:0000256" key="3">
    <source>
        <dbReference type="ARBA" id="ARBA00022679"/>
    </source>
</evidence>
<evidence type="ECO:0000256" key="2">
    <source>
        <dbReference type="ARBA" id="ARBA00022603"/>
    </source>
</evidence>
<dbReference type="GO" id="GO:0032259">
    <property type="term" value="P:methylation"/>
    <property type="evidence" value="ECO:0007669"/>
    <property type="project" value="UniProtKB-KW"/>
</dbReference>
<dbReference type="Gene3D" id="3.20.20.480">
    <property type="entry name" value="Trimethylamine methyltransferase-like"/>
    <property type="match status" value="1"/>
</dbReference>